<accession>A0ABN9SFI8</accession>
<evidence type="ECO:0000313" key="1">
    <source>
        <dbReference type="EMBL" id="CAK0830836.1"/>
    </source>
</evidence>
<proteinExistence type="predicted"/>
<evidence type="ECO:0000313" key="2">
    <source>
        <dbReference type="Proteomes" id="UP001189429"/>
    </source>
</evidence>
<name>A0ABN9SFI8_9DINO</name>
<gene>
    <name evidence="1" type="ORF">PCOR1329_LOCUS29350</name>
</gene>
<organism evidence="1 2">
    <name type="scientific">Prorocentrum cordatum</name>
    <dbReference type="NCBI Taxonomy" id="2364126"/>
    <lineage>
        <taxon>Eukaryota</taxon>
        <taxon>Sar</taxon>
        <taxon>Alveolata</taxon>
        <taxon>Dinophyceae</taxon>
        <taxon>Prorocentrales</taxon>
        <taxon>Prorocentraceae</taxon>
        <taxon>Prorocentrum</taxon>
    </lineage>
</organism>
<reference evidence="1" key="1">
    <citation type="submission" date="2023-10" db="EMBL/GenBank/DDBJ databases">
        <authorList>
            <person name="Chen Y."/>
            <person name="Shah S."/>
            <person name="Dougan E. K."/>
            <person name="Thang M."/>
            <person name="Chan C."/>
        </authorList>
    </citation>
    <scope>NUCLEOTIDE SEQUENCE [LARGE SCALE GENOMIC DNA]</scope>
</reference>
<sequence>MRLPPTWVTEGGALRQRRGQGFCAGVPDAVLVDVHVRQLPAGTHQLGKRLRAAVSDLAASEAQELDRGATVCQGPANRRGADVAERVVADATEPSEIWSCRSTRFWPSSGAIATQSSSPMPRSVR</sequence>
<dbReference type="EMBL" id="CAUYUJ010011046">
    <property type="protein sequence ID" value="CAK0830836.1"/>
    <property type="molecule type" value="Genomic_DNA"/>
</dbReference>
<dbReference type="Proteomes" id="UP001189429">
    <property type="component" value="Unassembled WGS sequence"/>
</dbReference>
<keyword evidence="2" id="KW-1185">Reference proteome</keyword>
<protein>
    <submittedName>
        <fullName evidence="1">Uncharacterized protein</fullName>
    </submittedName>
</protein>
<comment type="caution">
    <text evidence="1">The sequence shown here is derived from an EMBL/GenBank/DDBJ whole genome shotgun (WGS) entry which is preliminary data.</text>
</comment>